<keyword evidence="6" id="KW-1185">Reference proteome</keyword>
<dbReference type="Gene3D" id="1.10.10.10">
    <property type="entry name" value="Winged helix-like DNA-binding domain superfamily/Winged helix DNA-binding domain"/>
    <property type="match status" value="1"/>
</dbReference>
<gene>
    <name evidence="5" type="ORF">ACH47X_09190</name>
</gene>
<keyword evidence="1" id="KW-0805">Transcription regulation</keyword>
<dbReference type="PANTHER" id="PTHR33204">
    <property type="entry name" value="TRANSCRIPTIONAL REGULATOR, MARR FAMILY"/>
    <property type="match status" value="1"/>
</dbReference>
<evidence type="ECO:0000313" key="6">
    <source>
        <dbReference type="Proteomes" id="UP001611580"/>
    </source>
</evidence>
<dbReference type="Proteomes" id="UP001611580">
    <property type="component" value="Unassembled WGS sequence"/>
</dbReference>
<dbReference type="InterPro" id="IPR036390">
    <property type="entry name" value="WH_DNA-bd_sf"/>
</dbReference>
<dbReference type="PROSITE" id="PS51118">
    <property type="entry name" value="HTH_HXLR"/>
    <property type="match status" value="1"/>
</dbReference>
<sequence length="137" mass="15091">MSDGNTGVPHPDAPHPDAHMVAAAVGGLMPGRVPAAEYEACPVTHAVRMLGDKWTLLVLMLLAERAHRFNELHRRVDGISQRMLTRTLRALEDDRLVARTVFPTVPPGVEYDLTERGRELLVPLSALADWVVKDRAA</sequence>
<protein>
    <submittedName>
        <fullName evidence="5">Winged helix-turn-helix transcriptional regulator</fullName>
    </submittedName>
</protein>
<organism evidence="5 6">
    <name type="scientific">Promicromonospora kroppenstedtii</name>
    <dbReference type="NCBI Taxonomy" id="440482"/>
    <lineage>
        <taxon>Bacteria</taxon>
        <taxon>Bacillati</taxon>
        <taxon>Actinomycetota</taxon>
        <taxon>Actinomycetes</taxon>
        <taxon>Micrococcales</taxon>
        <taxon>Promicromonosporaceae</taxon>
        <taxon>Promicromonospora</taxon>
    </lineage>
</organism>
<evidence type="ECO:0000256" key="1">
    <source>
        <dbReference type="ARBA" id="ARBA00023015"/>
    </source>
</evidence>
<keyword evidence="2" id="KW-0238">DNA-binding</keyword>
<dbReference type="Pfam" id="PF01638">
    <property type="entry name" value="HxlR"/>
    <property type="match status" value="1"/>
</dbReference>
<evidence type="ECO:0000256" key="3">
    <source>
        <dbReference type="ARBA" id="ARBA00023163"/>
    </source>
</evidence>
<dbReference type="EMBL" id="JBIRYI010000004">
    <property type="protein sequence ID" value="MFI2487071.1"/>
    <property type="molecule type" value="Genomic_DNA"/>
</dbReference>
<dbReference type="RefSeq" id="WP_397403475.1">
    <property type="nucleotide sequence ID" value="NZ_JBIRYI010000004.1"/>
</dbReference>
<name>A0ABW7XIC0_9MICO</name>
<comment type="caution">
    <text evidence="5">The sequence shown here is derived from an EMBL/GenBank/DDBJ whole genome shotgun (WGS) entry which is preliminary data.</text>
</comment>
<keyword evidence="3" id="KW-0804">Transcription</keyword>
<proteinExistence type="predicted"/>
<reference evidence="5 6" key="1">
    <citation type="submission" date="2024-10" db="EMBL/GenBank/DDBJ databases">
        <title>The Natural Products Discovery Center: Release of the First 8490 Sequenced Strains for Exploring Actinobacteria Biosynthetic Diversity.</title>
        <authorList>
            <person name="Kalkreuter E."/>
            <person name="Kautsar S.A."/>
            <person name="Yang D."/>
            <person name="Bader C.D."/>
            <person name="Teijaro C.N."/>
            <person name="Fluegel L."/>
            <person name="Davis C.M."/>
            <person name="Simpson J.R."/>
            <person name="Lauterbach L."/>
            <person name="Steele A.D."/>
            <person name="Gui C."/>
            <person name="Meng S."/>
            <person name="Li G."/>
            <person name="Viehrig K."/>
            <person name="Ye F."/>
            <person name="Su P."/>
            <person name="Kiefer A.F."/>
            <person name="Nichols A."/>
            <person name="Cepeda A.J."/>
            <person name="Yan W."/>
            <person name="Fan B."/>
            <person name="Jiang Y."/>
            <person name="Adhikari A."/>
            <person name="Zheng C.-J."/>
            <person name="Schuster L."/>
            <person name="Cowan T.M."/>
            <person name="Smanski M.J."/>
            <person name="Chevrette M.G."/>
            <person name="De Carvalho L.P.S."/>
            <person name="Shen B."/>
        </authorList>
    </citation>
    <scope>NUCLEOTIDE SEQUENCE [LARGE SCALE GENOMIC DNA]</scope>
    <source>
        <strain evidence="5 6">NPDC019481</strain>
    </source>
</reference>
<dbReference type="PANTHER" id="PTHR33204:SF39">
    <property type="entry name" value="TRANSCRIPTIONAL REGULATORY PROTEIN"/>
    <property type="match status" value="1"/>
</dbReference>
<accession>A0ABW7XIC0</accession>
<dbReference type="InterPro" id="IPR002577">
    <property type="entry name" value="HTH_HxlR"/>
</dbReference>
<dbReference type="InterPro" id="IPR036388">
    <property type="entry name" value="WH-like_DNA-bd_sf"/>
</dbReference>
<evidence type="ECO:0000256" key="2">
    <source>
        <dbReference type="ARBA" id="ARBA00023125"/>
    </source>
</evidence>
<evidence type="ECO:0000259" key="4">
    <source>
        <dbReference type="PROSITE" id="PS51118"/>
    </source>
</evidence>
<dbReference type="SUPFAM" id="SSF46785">
    <property type="entry name" value="Winged helix' DNA-binding domain"/>
    <property type="match status" value="1"/>
</dbReference>
<evidence type="ECO:0000313" key="5">
    <source>
        <dbReference type="EMBL" id="MFI2487071.1"/>
    </source>
</evidence>
<feature type="domain" description="HTH hxlR-type" evidence="4">
    <location>
        <begin position="41"/>
        <end position="137"/>
    </location>
</feature>